<protein>
    <submittedName>
        <fullName evidence="1">Alpha/beta hydrolase</fullName>
    </submittedName>
</protein>
<dbReference type="Proteomes" id="UP000277597">
    <property type="component" value="Unassembled WGS sequence"/>
</dbReference>
<dbReference type="AlphaFoldDB" id="A0A3P1S3Z9"/>
<gene>
    <name evidence="1" type="ORF">EII39_09930</name>
</gene>
<reference evidence="1 2" key="1">
    <citation type="submission" date="2018-11" db="EMBL/GenBank/DDBJ databases">
        <title>Genomes From Bacteria Associated with the Canine Oral Cavity: a Test Case for Automated Genome-Based Taxonomic Assignment.</title>
        <authorList>
            <person name="Coil D.A."/>
            <person name="Jospin G."/>
            <person name="Darling A.E."/>
            <person name="Wallis C."/>
            <person name="Davis I.J."/>
            <person name="Harris S."/>
            <person name="Eisen J.A."/>
            <person name="Holcombe L.J."/>
            <person name="O'Flynn C."/>
        </authorList>
    </citation>
    <scope>NUCLEOTIDE SEQUENCE [LARGE SCALE GENOMIC DNA]</scope>
    <source>
        <strain evidence="1 2">OH953</strain>
    </source>
</reference>
<dbReference type="Gene3D" id="3.40.50.1820">
    <property type="entry name" value="alpha/beta hydrolase"/>
    <property type="match status" value="1"/>
</dbReference>
<dbReference type="EMBL" id="RQZI01000013">
    <property type="protein sequence ID" value="RRC90932.1"/>
    <property type="molecule type" value="Genomic_DNA"/>
</dbReference>
<proteinExistence type="predicted"/>
<evidence type="ECO:0000313" key="1">
    <source>
        <dbReference type="EMBL" id="RRC90932.1"/>
    </source>
</evidence>
<accession>A0A3P1S3Z9</accession>
<comment type="caution">
    <text evidence="1">The sequence shown here is derived from an EMBL/GenBank/DDBJ whole genome shotgun (WGS) entry which is preliminary data.</text>
</comment>
<dbReference type="InterPro" id="IPR029058">
    <property type="entry name" value="AB_hydrolase_fold"/>
</dbReference>
<name>A0A3P1S3Z9_STRSA</name>
<dbReference type="SUPFAM" id="SSF53474">
    <property type="entry name" value="alpha/beta-Hydrolases"/>
    <property type="match status" value="1"/>
</dbReference>
<organism evidence="1 2">
    <name type="scientific">Streptococcus sanguinis</name>
    <dbReference type="NCBI Taxonomy" id="1305"/>
    <lineage>
        <taxon>Bacteria</taxon>
        <taxon>Bacillati</taxon>
        <taxon>Bacillota</taxon>
        <taxon>Bacilli</taxon>
        <taxon>Lactobacillales</taxon>
        <taxon>Streptococcaceae</taxon>
        <taxon>Streptococcus</taxon>
    </lineage>
</organism>
<dbReference type="RefSeq" id="WP_049541167.1">
    <property type="nucleotide sequence ID" value="NZ_JASHDZ010000001.1"/>
</dbReference>
<dbReference type="GO" id="GO:0016787">
    <property type="term" value="F:hydrolase activity"/>
    <property type="evidence" value="ECO:0007669"/>
    <property type="project" value="UniProtKB-KW"/>
</dbReference>
<evidence type="ECO:0000313" key="2">
    <source>
        <dbReference type="Proteomes" id="UP000277597"/>
    </source>
</evidence>
<sequence>MKERMIKTKIGQLFVSYQPAEKIAVFLSGAGSLPTYENFLPVIRKLPKNWGYLTIDYPNAGQSPLENQESFVLDDLVQSIIEVLSHFKVIQYAICAHSISGLVAVKIAESEPFCQGLILIEPTTYSVLYGELAQNPYPEFLSLQEKVQMLGGGYEYMKKIEQESFPAADFKILWAKAEKSSDRLKSVQEGFQHYCSIAESDFQNLDISFQFPIFILSQAYREQEYKDSEFASQNTQIILGGNHHYLHWSQSEKIAELLLKCDGQDVYKL</sequence>
<keyword evidence="1" id="KW-0378">Hydrolase</keyword>